<evidence type="ECO:0000313" key="1">
    <source>
        <dbReference type="EMBL" id="VVO62553.1"/>
    </source>
</evidence>
<name>A0A8H2NN49_PSEFL</name>
<dbReference type="RefSeq" id="WP_150757099.1">
    <property type="nucleotide sequence ID" value="NZ_CABVIE010000002.1"/>
</dbReference>
<gene>
    <name evidence="1" type="ORF">PS900_00875</name>
</gene>
<reference evidence="1 2" key="1">
    <citation type="submission" date="2019-09" db="EMBL/GenBank/DDBJ databases">
        <authorList>
            <person name="Chandra G."/>
            <person name="Truman W A."/>
        </authorList>
    </citation>
    <scope>NUCLEOTIDE SEQUENCE [LARGE SCALE GENOMIC DNA]</scope>
    <source>
        <strain evidence="1">PS900</strain>
    </source>
</reference>
<sequence length="125" mass="12768">MSFQVVHGAILRCPFALPPGVTSLIVLPSNRLLTSGVPQATILDHKALLNIPSFGMCSSPSNPGVIAALGSPVPCLPITPAPWVPGSPNVLLANIPQLNDCSCCTCVNGGIISIAYAGQSTVQIP</sequence>
<dbReference type="InterPro" id="IPR025460">
    <property type="entry name" value="DUF4280"/>
</dbReference>
<dbReference type="EMBL" id="CABVIE010000002">
    <property type="protein sequence ID" value="VVO62553.1"/>
    <property type="molecule type" value="Genomic_DNA"/>
</dbReference>
<accession>A0A8H2NN49</accession>
<evidence type="ECO:0000313" key="2">
    <source>
        <dbReference type="Proteomes" id="UP000325723"/>
    </source>
</evidence>
<dbReference type="Proteomes" id="UP000325723">
    <property type="component" value="Unassembled WGS sequence"/>
</dbReference>
<evidence type="ECO:0008006" key="3">
    <source>
        <dbReference type="Google" id="ProtNLM"/>
    </source>
</evidence>
<proteinExistence type="predicted"/>
<organism evidence="1 2">
    <name type="scientific">Pseudomonas fluorescens</name>
    <dbReference type="NCBI Taxonomy" id="294"/>
    <lineage>
        <taxon>Bacteria</taxon>
        <taxon>Pseudomonadati</taxon>
        <taxon>Pseudomonadota</taxon>
        <taxon>Gammaproteobacteria</taxon>
        <taxon>Pseudomonadales</taxon>
        <taxon>Pseudomonadaceae</taxon>
        <taxon>Pseudomonas</taxon>
    </lineage>
</organism>
<protein>
    <recommendedName>
        <fullName evidence="3">DUF4280 domain-containing protein</fullName>
    </recommendedName>
</protein>
<dbReference type="AlphaFoldDB" id="A0A8H2NN49"/>
<dbReference type="Pfam" id="PF14107">
    <property type="entry name" value="DUF4280"/>
    <property type="match status" value="1"/>
</dbReference>
<comment type="caution">
    <text evidence="1">The sequence shown here is derived from an EMBL/GenBank/DDBJ whole genome shotgun (WGS) entry which is preliminary data.</text>
</comment>